<dbReference type="RefSeq" id="WP_068191301.1">
    <property type="nucleotide sequence ID" value="NZ_CP013909.1"/>
</dbReference>
<reference evidence="3 4" key="1">
    <citation type="submission" date="2015-12" db="EMBL/GenBank/DDBJ databases">
        <authorList>
            <person name="Shamseldin A."/>
            <person name="Moawad H."/>
            <person name="Abd El-Rahim W.M."/>
            <person name="Sadowsky M.J."/>
        </authorList>
    </citation>
    <scope>NUCLEOTIDE SEQUENCE [LARGE SCALE GENOMIC DNA]</scope>
    <source>
        <strain evidence="3 4">DG5B</strain>
    </source>
</reference>
<evidence type="ECO:0000313" key="4">
    <source>
        <dbReference type="Proteomes" id="UP000059542"/>
    </source>
</evidence>
<keyword evidence="4" id="KW-1185">Reference proteome</keyword>
<name>A0A0U4BN47_9BACT</name>
<dbReference type="AlphaFoldDB" id="A0A0U4BN47"/>
<gene>
    <name evidence="3" type="ORF">AUC43_06815</name>
</gene>
<sequence>MLAPNFLLLRVAATWSLPGLGLLALPDAATPHLAAHPLHTALAVEAVLPAGARLAGTGTVEEITRGETTERGLLLDLGPEGPALPPGTEIWLLPGRHQPDNSPDGQAAPLGNSLIV</sequence>
<dbReference type="KEGG" id="hyg:AUC43_06815"/>
<dbReference type="STRING" id="1411621.AUC43_06815"/>
<feature type="region of interest" description="Disordered" evidence="1">
    <location>
        <begin position="95"/>
        <end position="116"/>
    </location>
</feature>
<keyword evidence="2" id="KW-0732">Signal</keyword>
<accession>A0A0U4BN47</accession>
<evidence type="ECO:0000256" key="1">
    <source>
        <dbReference type="SAM" id="MobiDB-lite"/>
    </source>
</evidence>
<evidence type="ECO:0000256" key="2">
    <source>
        <dbReference type="SAM" id="SignalP"/>
    </source>
</evidence>
<dbReference type="Proteomes" id="UP000059542">
    <property type="component" value="Chromosome"/>
</dbReference>
<feature type="signal peptide" evidence="2">
    <location>
        <begin position="1"/>
        <end position="24"/>
    </location>
</feature>
<protein>
    <submittedName>
        <fullName evidence="3">Uncharacterized protein</fullName>
    </submittedName>
</protein>
<proteinExistence type="predicted"/>
<evidence type="ECO:0000313" key="3">
    <source>
        <dbReference type="EMBL" id="ALW84823.1"/>
    </source>
</evidence>
<dbReference type="EMBL" id="CP013909">
    <property type="protein sequence ID" value="ALW84823.1"/>
    <property type="molecule type" value="Genomic_DNA"/>
</dbReference>
<organism evidence="3 4">
    <name type="scientific">Hymenobacter sedentarius</name>
    <dbReference type="NCBI Taxonomy" id="1411621"/>
    <lineage>
        <taxon>Bacteria</taxon>
        <taxon>Pseudomonadati</taxon>
        <taxon>Bacteroidota</taxon>
        <taxon>Cytophagia</taxon>
        <taxon>Cytophagales</taxon>
        <taxon>Hymenobacteraceae</taxon>
        <taxon>Hymenobacter</taxon>
    </lineage>
</organism>
<feature type="chain" id="PRO_5006847332" evidence="2">
    <location>
        <begin position="25"/>
        <end position="116"/>
    </location>
</feature>